<feature type="transmembrane region" description="Helical" evidence="1">
    <location>
        <begin position="150"/>
        <end position="167"/>
    </location>
</feature>
<comment type="caution">
    <text evidence="2">The sequence shown here is derived from an EMBL/GenBank/DDBJ whole genome shotgun (WGS) entry which is preliminary data.</text>
</comment>
<feature type="transmembrane region" description="Helical" evidence="1">
    <location>
        <begin position="6"/>
        <end position="25"/>
    </location>
</feature>
<evidence type="ECO:0000313" key="2">
    <source>
        <dbReference type="EMBL" id="TDO96703.1"/>
    </source>
</evidence>
<keyword evidence="1" id="KW-1133">Transmembrane helix</keyword>
<gene>
    <name evidence="2" type="ORF">DFP79_2466</name>
</gene>
<accession>A0A4R6M5W0</accession>
<sequence>MLDMIIGVFSSSGIGAIVGLVGSWLTKKEERRNMEISLSHEKEMYHLKSTLQRHESEIQLKLAEQGLEIQREKNDTEVELKELSAFETSQRLNQPLTNRFAELIRGLMRPVITLYLLTIATYIALHISAYLGDIAMFLQKEDMVSMYRDMLDKVMFLTTTAVTWWFGSRPGNAHFKKV</sequence>
<evidence type="ECO:0000256" key="1">
    <source>
        <dbReference type="SAM" id="Phobius"/>
    </source>
</evidence>
<organism evidence="2 3">
    <name type="scientific">Marinomonas balearica</name>
    <dbReference type="NCBI Taxonomy" id="491947"/>
    <lineage>
        <taxon>Bacteria</taxon>
        <taxon>Pseudomonadati</taxon>
        <taxon>Pseudomonadota</taxon>
        <taxon>Gammaproteobacteria</taxon>
        <taxon>Oceanospirillales</taxon>
        <taxon>Oceanospirillaceae</taxon>
        <taxon>Marinomonas</taxon>
    </lineage>
</organism>
<evidence type="ECO:0000313" key="3">
    <source>
        <dbReference type="Proteomes" id="UP000294656"/>
    </source>
</evidence>
<protein>
    <submittedName>
        <fullName evidence="2">Uncharacterized protein</fullName>
    </submittedName>
</protein>
<keyword evidence="1" id="KW-0472">Membrane</keyword>
<keyword evidence="1" id="KW-0812">Transmembrane</keyword>
<feature type="transmembrane region" description="Helical" evidence="1">
    <location>
        <begin position="114"/>
        <end position="138"/>
    </location>
</feature>
<reference evidence="2 3" key="1">
    <citation type="submission" date="2019-03" db="EMBL/GenBank/DDBJ databases">
        <title>Genomic Encyclopedia of Type Strains, Phase III (KMG-III): the genomes of soil and plant-associated and newly described type strains.</title>
        <authorList>
            <person name="Whitman W."/>
        </authorList>
    </citation>
    <scope>NUCLEOTIDE SEQUENCE [LARGE SCALE GENOMIC DNA]</scope>
    <source>
        <strain evidence="2 3">CECT 7378</strain>
    </source>
</reference>
<dbReference type="AlphaFoldDB" id="A0A4R6M5W0"/>
<keyword evidence="3" id="KW-1185">Reference proteome</keyword>
<proteinExistence type="predicted"/>
<dbReference type="RefSeq" id="WP_243730264.1">
    <property type="nucleotide sequence ID" value="NZ_SNXC01000013.1"/>
</dbReference>
<dbReference type="EMBL" id="SNXC01000013">
    <property type="protein sequence ID" value="TDO96703.1"/>
    <property type="molecule type" value="Genomic_DNA"/>
</dbReference>
<name>A0A4R6M5W0_9GAMM</name>
<dbReference type="Proteomes" id="UP000294656">
    <property type="component" value="Unassembled WGS sequence"/>
</dbReference>